<dbReference type="RefSeq" id="XP_009164950.1">
    <property type="nucleotide sequence ID" value="XM_009166686.1"/>
</dbReference>
<gene>
    <name evidence="1" type="ORF">T265_02437</name>
</gene>
<organism evidence="1 2">
    <name type="scientific">Opisthorchis viverrini</name>
    <name type="common">Southeast Asian liver fluke</name>
    <dbReference type="NCBI Taxonomy" id="6198"/>
    <lineage>
        <taxon>Eukaryota</taxon>
        <taxon>Metazoa</taxon>
        <taxon>Spiralia</taxon>
        <taxon>Lophotrochozoa</taxon>
        <taxon>Platyhelminthes</taxon>
        <taxon>Trematoda</taxon>
        <taxon>Digenea</taxon>
        <taxon>Opisthorchiida</taxon>
        <taxon>Opisthorchiata</taxon>
        <taxon>Opisthorchiidae</taxon>
        <taxon>Opisthorchis</taxon>
    </lineage>
</organism>
<dbReference type="AlphaFoldDB" id="A0A075AI95"/>
<evidence type="ECO:0000313" key="2">
    <source>
        <dbReference type="Proteomes" id="UP000054324"/>
    </source>
</evidence>
<protein>
    <submittedName>
        <fullName evidence="1">Uncharacterized protein</fullName>
    </submittedName>
</protein>
<accession>A0A075AI95</accession>
<sequence length="78" mass="9115">MKPASRTHSTRLTGMFFLEEFVLQGMFRKFMDIIISSLYSLTFERVKVYRKTVQKLAYTKWCPSGLLILSFPNGFPGR</sequence>
<evidence type="ECO:0000313" key="1">
    <source>
        <dbReference type="EMBL" id="KER31244.1"/>
    </source>
</evidence>
<proteinExistence type="predicted"/>
<dbReference type="KEGG" id="ovi:T265_02437"/>
<dbReference type="GeneID" id="20316625"/>
<dbReference type="Proteomes" id="UP000054324">
    <property type="component" value="Unassembled WGS sequence"/>
</dbReference>
<reference evidence="1 2" key="1">
    <citation type="submission" date="2013-11" db="EMBL/GenBank/DDBJ databases">
        <title>Opisthorchis viverrini - life in the bile duct.</title>
        <authorList>
            <person name="Young N.D."/>
            <person name="Nagarajan N."/>
            <person name="Lin S.J."/>
            <person name="Korhonen P.K."/>
            <person name="Jex A.R."/>
            <person name="Hall R.S."/>
            <person name="Safavi-Hemami H."/>
            <person name="Kaewkong W."/>
            <person name="Bertrand D."/>
            <person name="Gao S."/>
            <person name="Seet Q."/>
            <person name="Wongkham S."/>
            <person name="Teh B.T."/>
            <person name="Wongkham C."/>
            <person name="Intapan P.M."/>
            <person name="Maleewong W."/>
            <person name="Yang X."/>
            <person name="Hu M."/>
            <person name="Wang Z."/>
            <person name="Hofmann A."/>
            <person name="Sternberg P.W."/>
            <person name="Tan P."/>
            <person name="Wang J."/>
            <person name="Gasser R.B."/>
        </authorList>
    </citation>
    <scope>NUCLEOTIDE SEQUENCE [LARGE SCALE GENOMIC DNA]</scope>
</reference>
<keyword evidence="2" id="KW-1185">Reference proteome</keyword>
<dbReference type="EMBL" id="KL596648">
    <property type="protein sequence ID" value="KER31244.1"/>
    <property type="molecule type" value="Genomic_DNA"/>
</dbReference>
<dbReference type="CTD" id="20316625"/>
<name>A0A075AI95_OPIVI</name>